<evidence type="ECO:0000256" key="4">
    <source>
        <dbReference type="ARBA" id="ARBA00022448"/>
    </source>
</evidence>
<evidence type="ECO:0000256" key="6">
    <source>
        <dbReference type="ARBA" id="ARBA00022989"/>
    </source>
</evidence>
<dbReference type="Gene3D" id="1.50.40.10">
    <property type="entry name" value="Mitochondrial carrier domain"/>
    <property type="match status" value="1"/>
</dbReference>
<sequence length="839" mass="92800">MSVGLCDELDSIYRRFGSSYDENGAQETFSQLQSLLTRLAREISSGTLPPDAVSACVVDKVRQINIVSHQLSCLESESVEIEAAAKLEVSELLHGLIGKVGTTPLNQDEDFSEDSTSQEEDRSILRYRAFFPEHISWPYPSPSEGEQLLAAVPAHNRAQLSNWFVNSRRRSEWSALPRNFGVGTKEGMEELIRRVESGHGSEEESESVDKVRKYFEDDGSLTIRPDLKEMVEKIEREMKRQCPSRKRKLSNRTEVWVDTPKRKRSSSGSRLASEGSSPSERSSSSEGSRSTLASSPTFHSSSTLNPFEDLKMKFYQPQPLPRGLQAHHSCVDSPAASEYPNAGVPASRRCVSDSRSHTSPNRSTPPYRSVSSSFALGMESTLAGSLMMPIDPDFLTTCPTAGSAWNGGESLKTSDYRFASTSSSTLGADHSDERSLNTTTTSNTWYETLQDDRWTDLYPWLGRTGSDSLSGLDMFGQDEELLEPTKIQQPREVLRPEPIRHVAAHQGSNLDHTVAAVIVMSDSAVAVPKPVNPRLILLSPKRYIEPFVLVASSCSAIAARLCTHPLDTLRIRIQTAPGRTVPPLEELIPHPRVKTLYAGLPVAIAFSVPALSVYLMTYEASKRYLAEQLLPPGVKPTVLQQMPVFMLSGLAAEFASGAIWTPMDVMKARLQKGGEGTTSASKLLRKIWKEEGYRGVFRGYWLSNAIFVPYISFYWFLYESFKLRFIPNYDPYHTNKSAPNAETTSSSGGLPLTARYTLCSVSACAVAVSVTNPIELVQSRWQTSRGLARDGIGGIVKELWRMGGPKAFARGLGIRIAYAIPSNAISMTTYESMKRWKGI</sequence>
<dbReference type="STRING" id="683840.U5H0C3"/>
<evidence type="ECO:0000256" key="7">
    <source>
        <dbReference type="ARBA" id="ARBA00023125"/>
    </source>
</evidence>
<dbReference type="OrthoDB" id="250329at2759"/>
<comment type="similarity">
    <text evidence="2">Belongs to the TALE/M-ATYP homeobox family.</text>
</comment>
<feature type="transmembrane region" description="Helical" evidence="14">
    <location>
        <begin position="699"/>
        <end position="717"/>
    </location>
</feature>
<dbReference type="InterPro" id="IPR018108">
    <property type="entry name" value="MCP_transmembrane"/>
</dbReference>
<comment type="subcellular location">
    <subcellularLocation>
        <location evidence="1">Mitochondrion membrane</location>
        <topology evidence="1">Multi-pass membrane protein</topology>
    </subcellularLocation>
</comment>
<organism evidence="16">
    <name type="scientific">Microbotryum lychnidis-dioicae (strain p1A1 Lamole / MvSl-1064)</name>
    <name type="common">Anther smut fungus</name>
    <dbReference type="NCBI Taxonomy" id="683840"/>
    <lineage>
        <taxon>Eukaryota</taxon>
        <taxon>Fungi</taxon>
        <taxon>Dikarya</taxon>
        <taxon>Basidiomycota</taxon>
        <taxon>Pucciniomycotina</taxon>
        <taxon>Microbotryomycetes</taxon>
        <taxon>Microbotryales</taxon>
        <taxon>Microbotryaceae</taxon>
        <taxon>Microbotryum</taxon>
    </lineage>
</organism>
<dbReference type="Proteomes" id="UP000017200">
    <property type="component" value="Unassembled WGS sequence"/>
</dbReference>
<dbReference type="Pfam" id="PF05920">
    <property type="entry name" value="Homeobox_KN"/>
    <property type="match status" value="1"/>
</dbReference>
<comment type="similarity">
    <text evidence="3">Belongs to the mitochondrial carrier (TC 2.A.29) family.</text>
</comment>
<name>U5H0C3_USTV1</name>
<reference evidence="16" key="2">
    <citation type="submission" date="2010-11" db="EMBL/GenBank/DDBJ databases">
        <authorList>
            <consortium name="The Broad Institute Genome Sequencing Platform"/>
            <person name="Earl A."/>
            <person name="Ward D."/>
            <person name="Feldgarden M."/>
            <person name="Gevers D."/>
            <person name="Butler R."/>
            <person name="Young S.K."/>
            <person name="Zeng Q."/>
            <person name="Gargeya S."/>
            <person name="Fitzgerald M."/>
            <person name="Haas B."/>
            <person name="Abouelleil A."/>
            <person name="Alvarado L."/>
            <person name="Arachchi H.M."/>
            <person name="Berlin A."/>
            <person name="Brown A."/>
            <person name="Chapman S.B."/>
            <person name="Chen Z."/>
            <person name="Dunbar C."/>
            <person name="Freedman E."/>
            <person name="Gearin G."/>
            <person name="Gellesch M."/>
            <person name="Goldberg J."/>
            <person name="Griggs A."/>
            <person name="Gujja S."/>
            <person name="Heilman E."/>
            <person name="Heiman D."/>
            <person name="Howarth C."/>
            <person name="Larson L."/>
            <person name="Lui A."/>
            <person name="MacDonald P.J.P."/>
            <person name="Mehta T."/>
            <person name="Montmayeur A."/>
            <person name="Murphy C."/>
            <person name="Neiman D."/>
            <person name="Pearson M."/>
            <person name="Priest M."/>
            <person name="Roberts A."/>
            <person name="Saif S."/>
            <person name="Shea T."/>
            <person name="Shenoy N."/>
            <person name="Sisk P."/>
            <person name="Stolte C."/>
            <person name="Sykes S."/>
            <person name="White J."/>
            <person name="Yandava C."/>
            <person name="Wortman J."/>
            <person name="Nusbaum C."/>
            <person name="Birren B."/>
        </authorList>
    </citation>
    <scope>NUCLEOTIDE SEQUENCE</scope>
    <source>
        <strain evidence="16">P1A1 Lamole</strain>
    </source>
</reference>
<keyword evidence="7" id="KW-0238">DNA-binding</keyword>
<dbReference type="AlphaFoldDB" id="U5H0C3"/>
<proteinExistence type="inferred from homology"/>
<feature type="domain" description="KN homeodomain" evidence="15">
    <location>
        <begin position="132"/>
        <end position="170"/>
    </location>
</feature>
<dbReference type="GO" id="GO:0005381">
    <property type="term" value="F:iron ion transmembrane transporter activity"/>
    <property type="evidence" value="ECO:0007669"/>
    <property type="project" value="UniProtKB-ARBA"/>
</dbReference>
<evidence type="ECO:0000256" key="11">
    <source>
        <dbReference type="ARBA" id="ARBA00023242"/>
    </source>
</evidence>
<dbReference type="InParanoid" id="U5H0C3"/>
<dbReference type="EnsemblFungi" id="MVLG_00858T0">
    <property type="protein sequence ID" value="MVLG_00858T0"/>
    <property type="gene ID" value="MVLG_00858"/>
</dbReference>
<evidence type="ECO:0000256" key="2">
    <source>
        <dbReference type="ARBA" id="ARBA00005800"/>
    </source>
</evidence>
<dbReference type="SUPFAM" id="SSF46689">
    <property type="entry name" value="Homeodomain-like"/>
    <property type="match status" value="1"/>
</dbReference>
<feature type="region of interest" description="Disordered" evidence="13">
    <location>
        <begin position="333"/>
        <end position="370"/>
    </location>
</feature>
<evidence type="ECO:0000256" key="13">
    <source>
        <dbReference type="SAM" id="MobiDB-lite"/>
    </source>
</evidence>
<dbReference type="Gene3D" id="1.10.10.60">
    <property type="entry name" value="Homeodomain-like"/>
    <property type="match status" value="1"/>
</dbReference>
<keyword evidence="10" id="KW-0371">Homeobox</keyword>
<dbReference type="GO" id="GO:0031966">
    <property type="term" value="C:mitochondrial membrane"/>
    <property type="evidence" value="ECO:0007669"/>
    <property type="project" value="UniProtKB-SubCell"/>
</dbReference>
<keyword evidence="4" id="KW-0813">Transport</keyword>
<protein>
    <recommendedName>
        <fullName evidence="15">KN homeodomain domain-containing protein</fullName>
    </recommendedName>
</protein>
<feature type="repeat" description="Solcar" evidence="12">
    <location>
        <begin position="546"/>
        <end position="624"/>
    </location>
</feature>
<dbReference type="InterPro" id="IPR023395">
    <property type="entry name" value="MCP_dom_sf"/>
</dbReference>
<evidence type="ECO:0000256" key="5">
    <source>
        <dbReference type="ARBA" id="ARBA00022692"/>
    </source>
</evidence>
<keyword evidence="5 12" id="KW-0812">Transmembrane</keyword>
<keyword evidence="8" id="KW-0496">Mitochondrion</keyword>
<dbReference type="GO" id="GO:0003677">
    <property type="term" value="F:DNA binding"/>
    <property type="evidence" value="ECO:0007669"/>
    <property type="project" value="UniProtKB-KW"/>
</dbReference>
<feature type="repeat" description="Solcar" evidence="12">
    <location>
        <begin position="755"/>
        <end position="836"/>
    </location>
</feature>
<dbReference type="PROSITE" id="PS50920">
    <property type="entry name" value="SOLCAR"/>
    <property type="match status" value="3"/>
</dbReference>
<accession>U5H0C3</accession>
<evidence type="ECO:0000256" key="1">
    <source>
        <dbReference type="ARBA" id="ARBA00004225"/>
    </source>
</evidence>
<evidence type="ECO:0000256" key="9">
    <source>
        <dbReference type="ARBA" id="ARBA00023136"/>
    </source>
</evidence>
<evidence type="ECO:0000259" key="15">
    <source>
        <dbReference type="Pfam" id="PF05920"/>
    </source>
</evidence>
<evidence type="ECO:0000256" key="3">
    <source>
        <dbReference type="ARBA" id="ARBA00006375"/>
    </source>
</evidence>
<feature type="compositionally biased region" description="Polar residues" evidence="13">
    <location>
        <begin position="357"/>
        <end position="370"/>
    </location>
</feature>
<feature type="transmembrane region" description="Helical" evidence="14">
    <location>
        <begin position="596"/>
        <end position="617"/>
    </location>
</feature>
<evidence type="ECO:0000313" key="18">
    <source>
        <dbReference type="Proteomes" id="UP000017200"/>
    </source>
</evidence>
<keyword evidence="9 12" id="KW-0472">Membrane</keyword>
<reference evidence="16 18" key="3">
    <citation type="journal article" date="2015" name="BMC Genomics">
        <title>Sex and parasites: genomic and transcriptomic analysis of Microbotryum lychnidis-dioicae, the biotrophic and plant-castrating anther smut fungus.</title>
        <authorList>
            <person name="Perlin M.H."/>
            <person name="Amselem J."/>
            <person name="Fontanillas E."/>
            <person name="Toh S.S."/>
            <person name="Chen Z."/>
            <person name="Goldberg J."/>
            <person name="Duplessis S."/>
            <person name="Henrissat B."/>
            <person name="Young S."/>
            <person name="Zeng Q."/>
            <person name="Aguileta G."/>
            <person name="Petit E."/>
            <person name="Badouin H."/>
            <person name="Andrews J."/>
            <person name="Razeeq D."/>
            <person name="Gabaldon T."/>
            <person name="Quesneville H."/>
            <person name="Giraud T."/>
            <person name="Hood M.E."/>
            <person name="Schultz D.J."/>
            <person name="Cuomo C.A."/>
        </authorList>
    </citation>
    <scope>NUCLEOTIDE SEQUENCE [LARGE SCALE GENOMIC DNA]</scope>
    <source>
        <strain evidence="16">P1A1 Lamole</strain>
        <strain evidence="18">p1A1 Lamole</strain>
    </source>
</reference>
<feature type="region of interest" description="Disordered" evidence="13">
    <location>
        <begin position="238"/>
        <end position="304"/>
    </location>
</feature>
<dbReference type="InterPro" id="IPR008422">
    <property type="entry name" value="KN_HD"/>
</dbReference>
<dbReference type="PANTHER" id="PTHR45758:SF3">
    <property type="entry name" value="MITOCHONDRIAL SUBSTRATE CARRIER FAMILY PROTEIN E"/>
    <property type="match status" value="1"/>
</dbReference>
<reference evidence="18" key="1">
    <citation type="submission" date="2010-11" db="EMBL/GenBank/DDBJ databases">
        <title>The genome sequence of Microbotryum violaceum strain p1A1 Lamole.</title>
        <authorList>
            <person name="Cuomo C."/>
            <person name="Perlin M."/>
            <person name="Young S.K."/>
            <person name="Zeng Q."/>
            <person name="Gargeya S."/>
            <person name="Alvarado L."/>
            <person name="Berlin A."/>
            <person name="Chapman S.B."/>
            <person name="Chen Z."/>
            <person name="Freedman E."/>
            <person name="Gellesch M."/>
            <person name="Goldberg J."/>
            <person name="Griggs A."/>
            <person name="Gujja S."/>
            <person name="Heilman E."/>
            <person name="Heiman D."/>
            <person name="Howarth C."/>
            <person name="Mehta T."/>
            <person name="Neiman D."/>
            <person name="Pearson M."/>
            <person name="Roberts A."/>
            <person name="Saif S."/>
            <person name="Shea T."/>
            <person name="Shenoy N."/>
            <person name="Sisk P."/>
            <person name="Stolte C."/>
            <person name="Sykes S."/>
            <person name="White J."/>
            <person name="Yandava C."/>
            <person name="Haas B."/>
            <person name="Nusbaum C."/>
            <person name="Birren B."/>
        </authorList>
    </citation>
    <scope>NUCLEOTIDE SEQUENCE [LARGE SCALE GENOMIC DNA]</scope>
    <source>
        <strain evidence="18">p1A1 Lamole</strain>
    </source>
</reference>
<dbReference type="InterPro" id="IPR009057">
    <property type="entry name" value="Homeodomain-like_sf"/>
</dbReference>
<dbReference type="GO" id="GO:0006355">
    <property type="term" value="P:regulation of DNA-templated transcription"/>
    <property type="evidence" value="ECO:0007669"/>
    <property type="project" value="InterPro"/>
</dbReference>
<keyword evidence="18" id="KW-1185">Reference proteome</keyword>
<keyword evidence="11" id="KW-0539">Nucleus</keyword>
<keyword evidence="6 14" id="KW-1133">Transmembrane helix</keyword>
<evidence type="ECO:0000256" key="10">
    <source>
        <dbReference type="ARBA" id="ARBA00023155"/>
    </source>
</evidence>
<dbReference type="EMBL" id="GL541646">
    <property type="protein sequence ID" value="KDE09145.1"/>
    <property type="molecule type" value="Genomic_DNA"/>
</dbReference>
<feature type="compositionally biased region" description="Low complexity" evidence="13">
    <location>
        <begin position="266"/>
        <end position="295"/>
    </location>
</feature>
<dbReference type="EMBL" id="AEIJ01000075">
    <property type="status" value="NOT_ANNOTATED_CDS"/>
    <property type="molecule type" value="Genomic_DNA"/>
</dbReference>
<feature type="repeat" description="Solcar" evidence="12">
    <location>
        <begin position="643"/>
        <end position="724"/>
    </location>
</feature>
<evidence type="ECO:0000256" key="8">
    <source>
        <dbReference type="ARBA" id="ARBA00023128"/>
    </source>
</evidence>
<dbReference type="PANTHER" id="PTHR45758">
    <property type="entry name" value="MITOFERRIN-1-RELATED"/>
    <property type="match status" value="1"/>
</dbReference>
<dbReference type="HOGENOM" id="CLU_362528_0_0_1"/>
<evidence type="ECO:0000256" key="12">
    <source>
        <dbReference type="PROSITE-ProRule" id="PRU00282"/>
    </source>
</evidence>
<evidence type="ECO:0000313" key="17">
    <source>
        <dbReference type="EnsemblFungi" id="MVLG_00858T0"/>
    </source>
</evidence>
<evidence type="ECO:0000313" key="16">
    <source>
        <dbReference type="EMBL" id="KDE09145.1"/>
    </source>
</evidence>
<evidence type="ECO:0000256" key="14">
    <source>
        <dbReference type="SAM" id="Phobius"/>
    </source>
</evidence>
<dbReference type="Pfam" id="PF00153">
    <property type="entry name" value="Mito_carr"/>
    <property type="match status" value="3"/>
</dbReference>
<gene>
    <name evidence="16" type="ORF">MVLG_00858</name>
</gene>
<reference evidence="17" key="4">
    <citation type="submission" date="2015-06" db="UniProtKB">
        <authorList>
            <consortium name="EnsemblFungi"/>
        </authorList>
    </citation>
    <scope>IDENTIFICATION</scope>
</reference>
<dbReference type="SUPFAM" id="SSF103506">
    <property type="entry name" value="Mitochondrial carrier"/>
    <property type="match status" value="1"/>
</dbReference>